<keyword evidence="3" id="KW-1185">Reference proteome</keyword>
<sequence length="183" mass="21320">MVDGMIEKKYCGGKKFYGVIINMIILLVIIFLCACYIYNKGCDYKEVYNIFIQKMGWNNSKANNDEKDLLYNNILMDLRLKVQNVLMKCNIKIPEYNLYGVEDGSSKTINKKNIYLLLVDKNGNLYNNNTLFKVLIHEISHVLNKTDGHDINFTNIYSTLLTTSKNMGYYDERMDVQMQPCMN</sequence>
<proteinExistence type="predicted"/>
<evidence type="ECO:0000313" key="3">
    <source>
        <dbReference type="Proteomes" id="UP000236316"/>
    </source>
</evidence>
<dbReference type="RefSeq" id="YP_009449231.1">
    <property type="nucleotide sequence ID" value="NC_036594.1"/>
</dbReference>
<keyword evidence="1 2" id="KW-0812">Transmembrane</keyword>
<reference evidence="2" key="1">
    <citation type="submission" date="2017-08" db="EMBL/GenBank/DDBJ databases">
        <authorList>
            <consortium name="Urmite Genomes"/>
        </authorList>
    </citation>
    <scope>NUCLEOTIDE SEQUENCE [LARGE SCALE GENOMIC DNA]</scope>
    <source>
        <strain evidence="2">IHUMI-LCC2</strain>
    </source>
</reference>
<dbReference type="GeneID" id="35381681"/>
<gene>
    <name evidence="2" type="ORF">ORPV_1025</name>
</gene>
<evidence type="ECO:0000313" key="2">
    <source>
        <dbReference type="EMBL" id="SNW62929.1"/>
    </source>
</evidence>
<accession>A0A2I2L644</accession>
<name>A0A2I2L644_9VIRU</name>
<keyword evidence="1" id="KW-1133">Transmembrane helix</keyword>
<evidence type="ECO:0000256" key="1">
    <source>
        <dbReference type="SAM" id="Phobius"/>
    </source>
</evidence>
<dbReference type="KEGG" id="vg:35381681"/>
<feature type="transmembrane region" description="Helical" evidence="1">
    <location>
        <begin position="16"/>
        <end position="39"/>
    </location>
</feature>
<protein>
    <submittedName>
        <fullName evidence="2">Transmembrane domain-containing protein</fullName>
    </submittedName>
</protein>
<dbReference type="Proteomes" id="UP000236316">
    <property type="component" value="Segment"/>
</dbReference>
<keyword evidence="1" id="KW-0472">Membrane</keyword>
<dbReference type="EMBL" id="LT906555">
    <property type="protein sequence ID" value="SNW62929.1"/>
    <property type="molecule type" value="Genomic_DNA"/>
</dbReference>
<organism evidence="2">
    <name type="scientific">Orpheovirus IHUMI-LCC2</name>
    <dbReference type="NCBI Taxonomy" id="2023057"/>
    <lineage>
        <taxon>Viruses</taxon>
        <taxon>Varidnaviria</taxon>
        <taxon>Bamfordvirae</taxon>
        <taxon>Nucleocytoviricota</taxon>
        <taxon>Megaviricetes</taxon>
        <taxon>Pimascovirales</taxon>
        <taxon>Ocovirineae</taxon>
        <taxon>Orpheoviridae</taxon>
        <taxon>Alphaorpheovirus</taxon>
        <taxon>Alphaorpheovirus massiliense</taxon>
    </lineage>
</organism>